<dbReference type="AlphaFoldDB" id="A0A841FNZ2"/>
<evidence type="ECO:0000313" key="5">
    <source>
        <dbReference type="Proteomes" id="UP000548476"/>
    </source>
</evidence>
<dbReference type="PANTHER" id="PTHR45663:SF11">
    <property type="entry name" value="GEO12009P1"/>
    <property type="match status" value="1"/>
</dbReference>
<name>A0A841FNZ2_9ACTN</name>
<dbReference type="GO" id="GO:0045454">
    <property type="term" value="P:cell redox homeostasis"/>
    <property type="evidence" value="ECO:0007669"/>
    <property type="project" value="TreeGrafter"/>
</dbReference>
<dbReference type="Proteomes" id="UP000548476">
    <property type="component" value="Unassembled WGS sequence"/>
</dbReference>
<dbReference type="InterPro" id="IPR036249">
    <property type="entry name" value="Thioredoxin-like_sf"/>
</dbReference>
<feature type="domain" description="Thioredoxin" evidence="3">
    <location>
        <begin position="3"/>
        <end position="100"/>
    </location>
</feature>
<accession>A0A841FNZ2</accession>
<dbReference type="EMBL" id="JACHGT010000012">
    <property type="protein sequence ID" value="MBB6037544.1"/>
    <property type="molecule type" value="Genomic_DNA"/>
</dbReference>
<comment type="caution">
    <text evidence="4">The sequence shown here is derived from an EMBL/GenBank/DDBJ whole genome shotgun (WGS) entry which is preliminary data.</text>
</comment>
<keyword evidence="2" id="KW-0676">Redox-active center</keyword>
<evidence type="ECO:0000313" key="4">
    <source>
        <dbReference type="EMBL" id="MBB6037544.1"/>
    </source>
</evidence>
<protein>
    <submittedName>
        <fullName evidence="4">Thioredoxin 1</fullName>
    </submittedName>
</protein>
<comment type="similarity">
    <text evidence="1">Belongs to the thioredoxin family.</text>
</comment>
<proteinExistence type="inferred from homology"/>
<organism evidence="4 5">
    <name type="scientific">Phytomonospora endophytica</name>
    <dbReference type="NCBI Taxonomy" id="714109"/>
    <lineage>
        <taxon>Bacteria</taxon>
        <taxon>Bacillati</taxon>
        <taxon>Actinomycetota</taxon>
        <taxon>Actinomycetes</taxon>
        <taxon>Micromonosporales</taxon>
        <taxon>Micromonosporaceae</taxon>
        <taxon>Phytomonospora</taxon>
    </lineage>
</organism>
<evidence type="ECO:0000256" key="1">
    <source>
        <dbReference type="ARBA" id="ARBA00008987"/>
    </source>
</evidence>
<evidence type="ECO:0000256" key="2">
    <source>
        <dbReference type="ARBA" id="ARBA00023284"/>
    </source>
</evidence>
<dbReference type="Pfam" id="PF00085">
    <property type="entry name" value="Thioredoxin"/>
    <property type="match status" value="1"/>
</dbReference>
<dbReference type="PANTHER" id="PTHR45663">
    <property type="entry name" value="GEO12009P1"/>
    <property type="match status" value="1"/>
</dbReference>
<dbReference type="Gene3D" id="3.40.30.10">
    <property type="entry name" value="Glutaredoxin"/>
    <property type="match status" value="1"/>
</dbReference>
<sequence length="107" mass="11532">MILMTDRSYDRDVLTPDVPVLIAFGAPDDGPSKALGGVMAEVDRVLGGKVEVAVVNVPECPEIVAKWGVTRLPTLILLKDGVLERVWLGVRPAKRIIADVGELLSEE</sequence>
<evidence type="ECO:0000259" key="3">
    <source>
        <dbReference type="Pfam" id="PF00085"/>
    </source>
</evidence>
<keyword evidence="5" id="KW-1185">Reference proteome</keyword>
<dbReference type="GO" id="GO:0015035">
    <property type="term" value="F:protein-disulfide reductase activity"/>
    <property type="evidence" value="ECO:0007669"/>
    <property type="project" value="TreeGrafter"/>
</dbReference>
<dbReference type="CDD" id="cd02947">
    <property type="entry name" value="TRX_family"/>
    <property type="match status" value="1"/>
</dbReference>
<gene>
    <name evidence="4" type="ORF">HNR73_005420</name>
</gene>
<dbReference type="GO" id="GO:0005829">
    <property type="term" value="C:cytosol"/>
    <property type="evidence" value="ECO:0007669"/>
    <property type="project" value="TreeGrafter"/>
</dbReference>
<dbReference type="InterPro" id="IPR013766">
    <property type="entry name" value="Thioredoxin_domain"/>
</dbReference>
<dbReference type="SUPFAM" id="SSF52833">
    <property type="entry name" value="Thioredoxin-like"/>
    <property type="match status" value="1"/>
</dbReference>
<reference evidence="4 5" key="1">
    <citation type="submission" date="2020-08" db="EMBL/GenBank/DDBJ databases">
        <title>Genomic Encyclopedia of Type Strains, Phase IV (KMG-IV): sequencing the most valuable type-strain genomes for metagenomic binning, comparative biology and taxonomic classification.</title>
        <authorList>
            <person name="Goeker M."/>
        </authorList>
    </citation>
    <scope>NUCLEOTIDE SEQUENCE [LARGE SCALE GENOMIC DNA]</scope>
    <source>
        <strain evidence="4 5">YIM 65646</strain>
    </source>
</reference>